<proteinExistence type="predicted"/>
<reference evidence="2" key="1">
    <citation type="journal article" date="2019" name="Int. J. Syst. Evol. Microbiol.">
        <title>The Global Catalogue of Microorganisms (GCM) 10K type strain sequencing project: providing services to taxonomists for standard genome sequencing and annotation.</title>
        <authorList>
            <consortium name="The Broad Institute Genomics Platform"/>
            <consortium name="The Broad Institute Genome Sequencing Center for Infectious Disease"/>
            <person name="Wu L."/>
            <person name="Ma J."/>
        </authorList>
    </citation>
    <scope>NUCLEOTIDE SEQUENCE [LARGE SCALE GENOMIC DNA]</scope>
    <source>
        <strain evidence="2">KCTC 3950</strain>
    </source>
</reference>
<evidence type="ECO:0000313" key="2">
    <source>
        <dbReference type="Proteomes" id="UP001597541"/>
    </source>
</evidence>
<accession>A0ABW5PBT8</accession>
<evidence type="ECO:0000313" key="1">
    <source>
        <dbReference type="EMBL" id="MFD2611767.1"/>
    </source>
</evidence>
<dbReference type="RefSeq" id="WP_377600729.1">
    <property type="nucleotide sequence ID" value="NZ_JBHUME010000005.1"/>
</dbReference>
<comment type="caution">
    <text evidence="1">The sequence shown here is derived from an EMBL/GenBank/DDBJ whole genome shotgun (WGS) entry which is preliminary data.</text>
</comment>
<dbReference type="Proteomes" id="UP001597541">
    <property type="component" value="Unassembled WGS sequence"/>
</dbReference>
<keyword evidence="2" id="KW-1185">Reference proteome</keyword>
<protein>
    <recommendedName>
        <fullName evidence="3">MarR family transcriptional regulator</fullName>
    </recommendedName>
</protein>
<evidence type="ECO:0008006" key="3">
    <source>
        <dbReference type="Google" id="ProtNLM"/>
    </source>
</evidence>
<organism evidence="1 2">
    <name type="scientific">Paenibacillus gansuensis</name>
    <dbReference type="NCBI Taxonomy" id="306542"/>
    <lineage>
        <taxon>Bacteria</taxon>
        <taxon>Bacillati</taxon>
        <taxon>Bacillota</taxon>
        <taxon>Bacilli</taxon>
        <taxon>Bacillales</taxon>
        <taxon>Paenibacillaceae</taxon>
        <taxon>Paenibacillus</taxon>
    </lineage>
</organism>
<dbReference type="EMBL" id="JBHUME010000005">
    <property type="protein sequence ID" value="MFD2611767.1"/>
    <property type="molecule type" value="Genomic_DNA"/>
</dbReference>
<name>A0ABW5PBT8_9BACL</name>
<gene>
    <name evidence="1" type="ORF">ACFSUF_04945</name>
</gene>
<sequence length="59" mass="6987">MNLKYDYRSLSTAERQIYDLLTTFRIDTENYEELTKRSGFSEFHVKAAVQLLKLKGLLK</sequence>